<evidence type="ECO:0000313" key="1">
    <source>
        <dbReference type="EMBL" id="CDR99485.1"/>
    </source>
</evidence>
<name>A0A0F7RT31_9BASI</name>
<evidence type="ECO:0000313" key="2">
    <source>
        <dbReference type="Proteomes" id="UP000242770"/>
    </source>
</evidence>
<organism evidence="1 2">
    <name type="scientific">Sporisorium scitamineum</name>
    <dbReference type="NCBI Taxonomy" id="49012"/>
    <lineage>
        <taxon>Eukaryota</taxon>
        <taxon>Fungi</taxon>
        <taxon>Dikarya</taxon>
        <taxon>Basidiomycota</taxon>
        <taxon>Ustilaginomycotina</taxon>
        <taxon>Ustilaginomycetes</taxon>
        <taxon>Ustilaginales</taxon>
        <taxon>Ustilaginaceae</taxon>
        <taxon>Sporisorium</taxon>
    </lineage>
</organism>
<dbReference type="AlphaFoldDB" id="A0A0F7RT31"/>
<reference evidence="2" key="1">
    <citation type="submission" date="2014-06" db="EMBL/GenBank/DDBJ databases">
        <authorList>
            <person name="Berkman P.J."/>
        </authorList>
    </citation>
    <scope>NUCLEOTIDE SEQUENCE [LARGE SCALE GENOMIC DNA]</scope>
</reference>
<accession>A0A0F7RT31</accession>
<gene>
    <name evidence="1" type="primary">SSCI21870.1</name>
</gene>
<dbReference type="Gene3D" id="2.60.40.10">
    <property type="entry name" value="Immunoglobulins"/>
    <property type="match status" value="1"/>
</dbReference>
<protein>
    <submittedName>
        <fullName evidence="1">Uncharacterized protein</fullName>
    </submittedName>
</protein>
<proteinExistence type="predicted"/>
<feature type="non-terminal residue" evidence="1">
    <location>
        <position position="76"/>
    </location>
</feature>
<sequence length="76" mass="7897">MTTGNFTIYSMPSTIANQSSTALVINFNPTVHGSYTALLKIYTNGGNQTAVITGSAAGAAVLTYSTDQYDGSVLKN</sequence>
<keyword evidence="2" id="KW-1185">Reference proteome</keyword>
<dbReference type="Proteomes" id="UP000242770">
    <property type="component" value="Unassembled WGS sequence"/>
</dbReference>
<dbReference type="InterPro" id="IPR013783">
    <property type="entry name" value="Ig-like_fold"/>
</dbReference>
<dbReference type="EMBL" id="CCFA01001145">
    <property type="protein sequence ID" value="CDR99485.1"/>
    <property type="molecule type" value="Genomic_DNA"/>
</dbReference>